<protein>
    <submittedName>
        <fullName evidence="1">Uncharacterized protein</fullName>
    </submittedName>
</protein>
<dbReference type="Proteomes" id="UP000499080">
    <property type="component" value="Unassembled WGS sequence"/>
</dbReference>
<dbReference type="EMBL" id="BGPR01104550">
    <property type="protein sequence ID" value="GBM70097.1"/>
    <property type="molecule type" value="Genomic_DNA"/>
</dbReference>
<keyword evidence="2" id="KW-1185">Reference proteome</keyword>
<comment type="caution">
    <text evidence="1">The sequence shown here is derived from an EMBL/GenBank/DDBJ whole genome shotgun (WGS) entry which is preliminary data.</text>
</comment>
<name>A0A4Y2HX56_ARAVE</name>
<proteinExistence type="predicted"/>
<dbReference type="AlphaFoldDB" id="A0A4Y2HX56"/>
<reference evidence="1 2" key="1">
    <citation type="journal article" date="2019" name="Sci. Rep.">
        <title>Orb-weaving spider Araneus ventricosus genome elucidates the spidroin gene catalogue.</title>
        <authorList>
            <person name="Kono N."/>
            <person name="Nakamura H."/>
            <person name="Ohtoshi R."/>
            <person name="Moran D.A.P."/>
            <person name="Shinohara A."/>
            <person name="Yoshida Y."/>
            <person name="Fujiwara M."/>
            <person name="Mori M."/>
            <person name="Tomita M."/>
            <person name="Arakawa K."/>
        </authorList>
    </citation>
    <scope>NUCLEOTIDE SEQUENCE [LARGE SCALE GENOMIC DNA]</scope>
</reference>
<gene>
    <name evidence="1" type="ORF">AVEN_252221_1</name>
</gene>
<evidence type="ECO:0000313" key="1">
    <source>
        <dbReference type="EMBL" id="GBM70097.1"/>
    </source>
</evidence>
<accession>A0A4Y2HX56</accession>
<evidence type="ECO:0000313" key="2">
    <source>
        <dbReference type="Proteomes" id="UP000499080"/>
    </source>
</evidence>
<sequence>MVRMKDVMFYDVGHKTLEYHLENLARHRRNGSGSIGRNERRIFPGLENWNDNSRQPAFRDCAENPQGIKDVEKLHLVGGGEEFENFSRDPISPGERSLVFLMAC</sequence>
<organism evidence="1 2">
    <name type="scientific">Araneus ventricosus</name>
    <name type="common">Orbweaver spider</name>
    <name type="synonym">Epeira ventricosa</name>
    <dbReference type="NCBI Taxonomy" id="182803"/>
    <lineage>
        <taxon>Eukaryota</taxon>
        <taxon>Metazoa</taxon>
        <taxon>Ecdysozoa</taxon>
        <taxon>Arthropoda</taxon>
        <taxon>Chelicerata</taxon>
        <taxon>Arachnida</taxon>
        <taxon>Araneae</taxon>
        <taxon>Araneomorphae</taxon>
        <taxon>Entelegynae</taxon>
        <taxon>Araneoidea</taxon>
        <taxon>Araneidae</taxon>
        <taxon>Araneus</taxon>
    </lineage>
</organism>